<protein>
    <recommendedName>
        <fullName evidence="3">Ligand-binding protein with streptavidin-like fold</fullName>
    </recommendedName>
</protein>
<evidence type="ECO:0000313" key="1">
    <source>
        <dbReference type="EMBL" id="GID79852.1"/>
    </source>
</evidence>
<proteinExistence type="predicted"/>
<accession>A0ABQ3YIP0</accession>
<dbReference type="EMBL" id="BOMI01000178">
    <property type="protein sequence ID" value="GID79852.1"/>
    <property type="molecule type" value="Genomic_DNA"/>
</dbReference>
<dbReference type="InterPro" id="IPR020955">
    <property type="entry name" value="Uncharacterised_Atu4866"/>
</dbReference>
<sequence length="192" mass="20969">MLFKDIQVYEGSGTVVTDVAVADGRVGRAGVGGEVVDGRGLGMVAVVPAPDGRGHVVGAVAAGRPADLLVVPQRVMPRLGTPWWRVIVGRDDVRALVSGGRIVVRDGEPVERPADAGGARTGVWVDRADWLHQELLPHGRYDETRGGRRHAYTGRYWVDGDRIDYLDDTGFYAFGDFIGDELHHAEFVMRRR</sequence>
<keyword evidence="2" id="KW-1185">Reference proteome</keyword>
<dbReference type="Pfam" id="PF11512">
    <property type="entry name" value="Atu4866"/>
    <property type="match status" value="1"/>
</dbReference>
<dbReference type="Proteomes" id="UP000609879">
    <property type="component" value="Unassembled WGS sequence"/>
</dbReference>
<dbReference type="SUPFAM" id="SSF51338">
    <property type="entry name" value="Composite domain of metallo-dependent hydrolases"/>
    <property type="match status" value="1"/>
</dbReference>
<organism evidence="1 2">
    <name type="scientific">Paractinoplanes deccanensis</name>
    <dbReference type="NCBI Taxonomy" id="113561"/>
    <lineage>
        <taxon>Bacteria</taxon>
        <taxon>Bacillati</taxon>
        <taxon>Actinomycetota</taxon>
        <taxon>Actinomycetes</taxon>
        <taxon>Micromonosporales</taxon>
        <taxon>Micromonosporaceae</taxon>
        <taxon>Paractinoplanes</taxon>
    </lineage>
</organism>
<comment type="caution">
    <text evidence="1">The sequence shown here is derived from an EMBL/GenBank/DDBJ whole genome shotgun (WGS) entry which is preliminary data.</text>
</comment>
<evidence type="ECO:0008006" key="3">
    <source>
        <dbReference type="Google" id="ProtNLM"/>
    </source>
</evidence>
<dbReference type="RefSeq" id="WP_239169450.1">
    <property type="nucleotide sequence ID" value="NZ_BAAABO010000055.1"/>
</dbReference>
<dbReference type="InterPro" id="IPR011059">
    <property type="entry name" value="Metal-dep_hydrolase_composite"/>
</dbReference>
<reference evidence="1 2" key="1">
    <citation type="submission" date="2021-01" db="EMBL/GenBank/DDBJ databases">
        <title>Whole genome shotgun sequence of Actinoplanes deccanensis NBRC 13994.</title>
        <authorList>
            <person name="Komaki H."/>
            <person name="Tamura T."/>
        </authorList>
    </citation>
    <scope>NUCLEOTIDE SEQUENCE [LARGE SCALE GENOMIC DNA]</scope>
    <source>
        <strain evidence="1 2">NBRC 13994</strain>
    </source>
</reference>
<dbReference type="Gene3D" id="2.40.128.290">
    <property type="entry name" value="Uncharacterised protein Atu4866, PF11512"/>
    <property type="match status" value="1"/>
</dbReference>
<evidence type="ECO:0000313" key="2">
    <source>
        <dbReference type="Proteomes" id="UP000609879"/>
    </source>
</evidence>
<name>A0ABQ3YIP0_9ACTN</name>
<dbReference type="InterPro" id="IPR038646">
    <property type="entry name" value="Atu4866-like_sf"/>
</dbReference>
<gene>
    <name evidence="1" type="ORF">Ade02nite_84930</name>
</gene>